<dbReference type="STRING" id="767434.Fraau_0491"/>
<evidence type="ECO:0000256" key="3">
    <source>
        <dbReference type="ARBA" id="ARBA00030757"/>
    </source>
</evidence>
<dbReference type="InterPro" id="IPR000682">
    <property type="entry name" value="PCMT"/>
</dbReference>
<dbReference type="GO" id="GO:0004719">
    <property type="term" value="F:protein-L-isoaspartate (D-aspartate) O-methyltransferase activity"/>
    <property type="evidence" value="ECO:0007669"/>
    <property type="project" value="InterPro"/>
</dbReference>
<dbReference type="OrthoDB" id="9810066at2"/>
<comment type="similarity">
    <text evidence="1">Belongs to the methyltransferase superfamily. L-isoaspartyl/D-aspartyl protein methyltransferase family.</text>
</comment>
<sequence>MAMNLELARQNMIEQQVRPWAVLDADVLNVLARVPREDFVPAAYRQLAFADLALPIGHGQVMLKPVIEGRLLQALALQPHESVLEIGTGSGFLTACLAALVPAGKVLSLDIEPDFIAQAAPKLLSAGFRHVELLAADAFGDSLPQQSFDAIVLSGASARIPQDFLHWLKPGGRLFVIHGQSPAQKAVLLTRGQGSEIREDELFETDVPYLTHAEPSRQFVF</sequence>
<dbReference type="AlphaFoldDB" id="H8L4E5"/>
<evidence type="ECO:0000256" key="1">
    <source>
        <dbReference type="ARBA" id="ARBA00005369"/>
    </source>
</evidence>
<gene>
    <name evidence="4" type="ordered locus">Fraau_0491</name>
</gene>
<dbReference type="KEGG" id="fau:Fraau_0491"/>
<dbReference type="InterPro" id="IPR029063">
    <property type="entry name" value="SAM-dependent_MTases_sf"/>
</dbReference>
<keyword evidence="4" id="KW-0489">Methyltransferase</keyword>
<protein>
    <recommendedName>
        <fullName evidence="2">Protein-L-isoaspartate O-methyltransferase</fullName>
    </recommendedName>
    <alternativeName>
        <fullName evidence="3">Protein L-isoaspartyl methyltransferase</fullName>
    </alternativeName>
</protein>
<proteinExistence type="inferred from homology"/>
<accession>H8L4E5</accession>
<keyword evidence="4" id="KW-0808">Transferase</keyword>
<dbReference type="Gene3D" id="3.40.50.150">
    <property type="entry name" value="Vaccinia Virus protein VP39"/>
    <property type="match status" value="1"/>
</dbReference>
<evidence type="ECO:0000256" key="2">
    <source>
        <dbReference type="ARBA" id="ARBA00013346"/>
    </source>
</evidence>
<dbReference type="EMBL" id="CP003350">
    <property type="protein sequence ID" value="AFC84978.1"/>
    <property type="molecule type" value="Genomic_DNA"/>
</dbReference>
<evidence type="ECO:0000313" key="5">
    <source>
        <dbReference type="Proteomes" id="UP000005234"/>
    </source>
</evidence>
<dbReference type="RefSeq" id="WP_014401984.1">
    <property type="nucleotide sequence ID" value="NC_017033.1"/>
</dbReference>
<dbReference type="PANTHER" id="PTHR11579:SF18">
    <property type="entry name" value="PROTEIN-L-ISOASPARTATE O-METHYLTRANSFERASE"/>
    <property type="match status" value="1"/>
</dbReference>
<dbReference type="Pfam" id="PF01135">
    <property type="entry name" value="PCMT"/>
    <property type="match status" value="1"/>
</dbReference>
<dbReference type="eggNOG" id="COG2518">
    <property type="taxonomic scope" value="Bacteria"/>
</dbReference>
<dbReference type="GO" id="GO:0005737">
    <property type="term" value="C:cytoplasm"/>
    <property type="evidence" value="ECO:0007669"/>
    <property type="project" value="TreeGrafter"/>
</dbReference>
<dbReference type="PANTHER" id="PTHR11579">
    <property type="entry name" value="PROTEIN-L-ISOASPARTATE O-METHYLTRANSFERASE"/>
    <property type="match status" value="1"/>
</dbReference>
<keyword evidence="5" id="KW-1185">Reference proteome</keyword>
<evidence type="ECO:0000313" key="4">
    <source>
        <dbReference type="EMBL" id="AFC84978.1"/>
    </source>
</evidence>
<dbReference type="Proteomes" id="UP000005234">
    <property type="component" value="Chromosome"/>
</dbReference>
<dbReference type="SUPFAM" id="SSF53335">
    <property type="entry name" value="S-adenosyl-L-methionine-dependent methyltransferases"/>
    <property type="match status" value="1"/>
</dbReference>
<dbReference type="HOGENOM" id="CLU_055432_2_1_6"/>
<name>H8L4E5_FRAAD</name>
<reference evidence="4" key="1">
    <citation type="submission" date="2012-02" db="EMBL/GenBank/DDBJ databases">
        <title>The complete genome of Frateuria aurantia DSM 6220.</title>
        <authorList>
            <consortium name="US DOE Joint Genome Institute (JGI-PGF)"/>
            <person name="Lucas S."/>
            <person name="Copeland A."/>
            <person name="Lapidus A."/>
            <person name="Glavina del Rio T."/>
            <person name="Dalin E."/>
            <person name="Tice H."/>
            <person name="Bruce D."/>
            <person name="Goodwin L."/>
            <person name="Pitluck S."/>
            <person name="Peters L."/>
            <person name="Ovchinnikova G."/>
            <person name="Teshima H."/>
            <person name="Kyrpides N."/>
            <person name="Mavromatis K."/>
            <person name="Ivanova N."/>
            <person name="Brettin T."/>
            <person name="Detter J.C."/>
            <person name="Han C."/>
            <person name="Larimer F."/>
            <person name="Land M."/>
            <person name="Hauser L."/>
            <person name="Markowitz V."/>
            <person name="Cheng J.-F."/>
            <person name="Hugenholtz P."/>
            <person name="Woyke T."/>
            <person name="Wu D."/>
            <person name="Brambilla E."/>
            <person name="Klenk H.-P."/>
            <person name="Eisen J.A."/>
        </authorList>
    </citation>
    <scope>NUCLEOTIDE SEQUENCE</scope>
    <source>
        <strain evidence="4">DSM 6220</strain>
    </source>
</reference>
<dbReference type="GO" id="GO:0032259">
    <property type="term" value="P:methylation"/>
    <property type="evidence" value="ECO:0007669"/>
    <property type="project" value="UniProtKB-KW"/>
</dbReference>
<dbReference type="CDD" id="cd02440">
    <property type="entry name" value="AdoMet_MTases"/>
    <property type="match status" value="1"/>
</dbReference>
<organism evidence="4 5">
    <name type="scientific">Frateuria aurantia (strain ATCC 33424 / DSM 6220 / KCTC 2777 / LMG 1558 / NBRC 3245 / NCIMB 13370)</name>
    <name type="common">Acetobacter aurantius</name>
    <dbReference type="NCBI Taxonomy" id="767434"/>
    <lineage>
        <taxon>Bacteria</taxon>
        <taxon>Pseudomonadati</taxon>
        <taxon>Pseudomonadota</taxon>
        <taxon>Gammaproteobacteria</taxon>
        <taxon>Lysobacterales</taxon>
        <taxon>Rhodanobacteraceae</taxon>
        <taxon>Frateuria</taxon>
    </lineage>
</organism>